<dbReference type="AlphaFoldDB" id="A0A9Q0QKA6"/>
<dbReference type="Proteomes" id="UP001151529">
    <property type="component" value="Chromosome 4"/>
</dbReference>
<protein>
    <submittedName>
        <fullName evidence="1">Uncharacterized protein</fullName>
    </submittedName>
</protein>
<comment type="caution">
    <text evidence="1">The sequence shown here is derived from an EMBL/GenBank/DDBJ whole genome shotgun (WGS) entry which is preliminary data.</text>
</comment>
<name>A0A9Q0QKA6_SALVM</name>
<dbReference type="EMBL" id="JAPFFL010000008">
    <property type="protein sequence ID" value="KAJ6707579.1"/>
    <property type="molecule type" value="Genomic_DNA"/>
</dbReference>
<organism evidence="1 2">
    <name type="scientific">Salix viminalis</name>
    <name type="common">Common osier</name>
    <name type="synonym">Basket willow</name>
    <dbReference type="NCBI Taxonomy" id="40686"/>
    <lineage>
        <taxon>Eukaryota</taxon>
        <taxon>Viridiplantae</taxon>
        <taxon>Streptophyta</taxon>
        <taxon>Embryophyta</taxon>
        <taxon>Tracheophyta</taxon>
        <taxon>Spermatophyta</taxon>
        <taxon>Magnoliopsida</taxon>
        <taxon>eudicotyledons</taxon>
        <taxon>Gunneridae</taxon>
        <taxon>Pentapetalae</taxon>
        <taxon>rosids</taxon>
        <taxon>fabids</taxon>
        <taxon>Malpighiales</taxon>
        <taxon>Salicaceae</taxon>
        <taxon>Saliceae</taxon>
        <taxon>Salix</taxon>
    </lineage>
</organism>
<sequence>MNLLLVPSLRKGYIRSSTSHVVMLSNSGAVSIHVIHGCWSGARISNERDLNLAPETSKRDIRTFLQHCYPDAISTQSNG</sequence>
<reference evidence="1" key="1">
    <citation type="submission" date="2022-11" db="EMBL/GenBank/DDBJ databases">
        <authorList>
            <person name="Hyden B.L."/>
            <person name="Feng K."/>
            <person name="Yates T."/>
            <person name="Jawdy S."/>
            <person name="Smart L.B."/>
            <person name="Muchero W."/>
        </authorList>
    </citation>
    <scope>NUCLEOTIDE SEQUENCE</scope>
    <source>
        <tissue evidence="1">Shoot tip</tissue>
    </source>
</reference>
<keyword evidence="2" id="KW-1185">Reference proteome</keyword>
<evidence type="ECO:0000313" key="1">
    <source>
        <dbReference type="EMBL" id="KAJ6707579.1"/>
    </source>
</evidence>
<accession>A0A9Q0QKA6</accession>
<proteinExistence type="predicted"/>
<evidence type="ECO:0000313" key="2">
    <source>
        <dbReference type="Proteomes" id="UP001151529"/>
    </source>
</evidence>
<reference evidence="1" key="2">
    <citation type="journal article" date="2023" name="Int. J. Mol. Sci.">
        <title>De Novo Assembly and Annotation of 11 Diverse Shrub Willow (Salix) Genomes Reveals Novel Gene Organization in Sex-Linked Regions.</title>
        <authorList>
            <person name="Hyden B."/>
            <person name="Feng K."/>
            <person name="Yates T.B."/>
            <person name="Jawdy S."/>
            <person name="Cereghino C."/>
            <person name="Smart L.B."/>
            <person name="Muchero W."/>
        </authorList>
    </citation>
    <scope>NUCLEOTIDE SEQUENCE [LARGE SCALE GENOMIC DNA]</scope>
    <source>
        <tissue evidence="1">Shoot tip</tissue>
    </source>
</reference>
<gene>
    <name evidence="1" type="ORF">OIU85_027895</name>
</gene>